<feature type="domain" description="Peptidase M1 membrane alanine aminopeptidase" evidence="11">
    <location>
        <begin position="73"/>
        <end position="218"/>
    </location>
</feature>
<dbReference type="PANTHER" id="PTHR11533:SF174">
    <property type="entry name" value="PUROMYCIN-SENSITIVE AMINOPEPTIDASE-RELATED"/>
    <property type="match status" value="1"/>
</dbReference>
<dbReference type="Pfam" id="PF17900">
    <property type="entry name" value="Peptidase_M1_N"/>
    <property type="match status" value="1"/>
</dbReference>
<evidence type="ECO:0000256" key="5">
    <source>
        <dbReference type="ARBA" id="ARBA00022801"/>
    </source>
</evidence>
<dbReference type="GO" id="GO:0070006">
    <property type="term" value="F:metalloaminopeptidase activity"/>
    <property type="evidence" value="ECO:0007669"/>
    <property type="project" value="TreeGrafter"/>
</dbReference>
<sequence length="224" mass="25520">TTNARMALPCFDEPEFKAVFTLSIITRKNQTDICKTETWLNENNDDFVMTSFEPTPPMSTYLLAIVVGEYDYIEDFSSTAMENWGLVIFRETALLATEGISSTNILNRVAVVVAHEIAHTWFGNLVTMDWWTYLWLNEGFATWISYLCVDNIFPEYDIWSQFQINEISVAMNLDSLQSSHPIEIEIGAPSEADEIFDKISYAKGSSIISYLYEYIGDTVNHGIP</sequence>
<evidence type="ECO:0000256" key="3">
    <source>
        <dbReference type="ARBA" id="ARBA00022670"/>
    </source>
</evidence>
<dbReference type="InterPro" id="IPR045357">
    <property type="entry name" value="Aminopeptidase_N-like_N"/>
</dbReference>
<feature type="domain" description="Aminopeptidase N-like N-terminal" evidence="12">
    <location>
        <begin position="2"/>
        <end position="62"/>
    </location>
</feature>
<dbReference type="AlphaFoldDB" id="A0A7E6EH13"/>
<feature type="binding site" evidence="9">
    <location>
        <position position="119"/>
    </location>
    <ligand>
        <name>Zn(2+)</name>
        <dbReference type="ChEBI" id="CHEBI:29105"/>
        <note>catalytic</note>
    </ligand>
</feature>
<evidence type="ECO:0000256" key="6">
    <source>
        <dbReference type="ARBA" id="ARBA00022833"/>
    </source>
</evidence>
<gene>
    <name evidence="14" type="primary">LOC115228643</name>
</gene>
<feature type="non-terminal residue" evidence="14">
    <location>
        <position position="1"/>
    </location>
</feature>
<dbReference type="InterPro" id="IPR034016">
    <property type="entry name" value="M1_APN-typ"/>
</dbReference>
<evidence type="ECO:0000259" key="11">
    <source>
        <dbReference type="Pfam" id="PF01433"/>
    </source>
</evidence>
<accession>A0A7E6EH13</accession>
<feature type="active site" description="Proton acceptor" evidence="8">
    <location>
        <position position="116"/>
    </location>
</feature>
<dbReference type="GO" id="GO:0008270">
    <property type="term" value="F:zinc ion binding"/>
    <property type="evidence" value="ECO:0007669"/>
    <property type="project" value="InterPro"/>
</dbReference>
<dbReference type="GO" id="GO:0043171">
    <property type="term" value="P:peptide catabolic process"/>
    <property type="evidence" value="ECO:0007669"/>
    <property type="project" value="TreeGrafter"/>
</dbReference>
<evidence type="ECO:0000256" key="9">
    <source>
        <dbReference type="PIRSR" id="PIRSR634016-3"/>
    </source>
</evidence>
<evidence type="ECO:0000313" key="14">
    <source>
        <dbReference type="RefSeq" id="XP_036354881.1"/>
    </source>
</evidence>
<keyword evidence="5" id="KW-0378">Hydrolase</keyword>
<dbReference type="GO" id="GO:0005737">
    <property type="term" value="C:cytoplasm"/>
    <property type="evidence" value="ECO:0007669"/>
    <property type="project" value="TreeGrafter"/>
</dbReference>
<dbReference type="InterPro" id="IPR050344">
    <property type="entry name" value="Peptidase_M1_aminopeptidases"/>
</dbReference>
<evidence type="ECO:0000256" key="8">
    <source>
        <dbReference type="PIRSR" id="PIRSR634016-1"/>
    </source>
</evidence>
<dbReference type="SUPFAM" id="SSF55486">
    <property type="entry name" value="Metalloproteases ('zincins'), catalytic domain"/>
    <property type="match status" value="1"/>
</dbReference>
<evidence type="ECO:0000256" key="4">
    <source>
        <dbReference type="ARBA" id="ARBA00022723"/>
    </source>
</evidence>
<evidence type="ECO:0000259" key="12">
    <source>
        <dbReference type="Pfam" id="PF17900"/>
    </source>
</evidence>
<evidence type="ECO:0000256" key="10">
    <source>
        <dbReference type="PIRSR" id="PIRSR634016-4"/>
    </source>
</evidence>
<feature type="site" description="Transition state stabilizer" evidence="10">
    <location>
        <position position="201"/>
    </location>
</feature>
<feature type="binding site" evidence="9">
    <location>
        <position position="115"/>
    </location>
    <ligand>
        <name>Zn(2+)</name>
        <dbReference type="ChEBI" id="CHEBI:29105"/>
        <note>catalytic</note>
    </ligand>
</feature>
<dbReference type="GO" id="GO:0005615">
    <property type="term" value="C:extracellular space"/>
    <property type="evidence" value="ECO:0007669"/>
    <property type="project" value="TreeGrafter"/>
</dbReference>
<dbReference type="InterPro" id="IPR014782">
    <property type="entry name" value="Peptidase_M1_dom"/>
</dbReference>
<evidence type="ECO:0000313" key="13">
    <source>
        <dbReference type="Proteomes" id="UP000515154"/>
    </source>
</evidence>
<keyword evidence="3" id="KW-0645">Protease</keyword>
<keyword evidence="13" id="KW-1185">Reference proteome</keyword>
<dbReference type="CDD" id="cd09601">
    <property type="entry name" value="M1_APN-Q_like"/>
    <property type="match status" value="1"/>
</dbReference>
<dbReference type="GO" id="GO:0016020">
    <property type="term" value="C:membrane"/>
    <property type="evidence" value="ECO:0007669"/>
    <property type="project" value="TreeGrafter"/>
</dbReference>
<comment type="cofactor">
    <cofactor evidence="9">
        <name>Zn(2+)</name>
        <dbReference type="ChEBI" id="CHEBI:29105"/>
    </cofactor>
    <text evidence="9">Binds 1 zinc ion per subunit.</text>
</comment>
<dbReference type="RefSeq" id="XP_036354881.1">
    <property type="nucleotide sequence ID" value="XM_036498988.1"/>
</dbReference>
<keyword evidence="2" id="KW-0031">Aminopeptidase</keyword>
<dbReference type="InterPro" id="IPR027268">
    <property type="entry name" value="Peptidase_M4/M1_CTD_sf"/>
</dbReference>
<dbReference type="SUPFAM" id="SSF63737">
    <property type="entry name" value="Leukotriene A4 hydrolase N-terminal domain"/>
    <property type="match status" value="1"/>
</dbReference>
<comment type="similarity">
    <text evidence="1">Belongs to the peptidase M1 family.</text>
</comment>
<dbReference type="GO" id="GO:0006508">
    <property type="term" value="P:proteolysis"/>
    <property type="evidence" value="ECO:0007669"/>
    <property type="project" value="UniProtKB-KW"/>
</dbReference>
<keyword evidence="6 9" id="KW-0862">Zinc</keyword>
<dbReference type="PRINTS" id="PR00756">
    <property type="entry name" value="ALADIPTASE"/>
</dbReference>
<dbReference type="Gene3D" id="1.10.390.10">
    <property type="entry name" value="Neutral Protease Domain 2"/>
    <property type="match status" value="1"/>
</dbReference>
<proteinExistence type="inferred from homology"/>
<organism evidence="13 14">
    <name type="scientific">Octopus sinensis</name>
    <name type="common">East Asian common octopus</name>
    <dbReference type="NCBI Taxonomy" id="2607531"/>
    <lineage>
        <taxon>Eukaryota</taxon>
        <taxon>Metazoa</taxon>
        <taxon>Spiralia</taxon>
        <taxon>Lophotrochozoa</taxon>
        <taxon>Mollusca</taxon>
        <taxon>Cephalopoda</taxon>
        <taxon>Coleoidea</taxon>
        <taxon>Octopodiformes</taxon>
        <taxon>Octopoda</taxon>
        <taxon>Incirrata</taxon>
        <taxon>Octopodidae</taxon>
        <taxon>Octopus</taxon>
    </lineage>
</organism>
<dbReference type="PANTHER" id="PTHR11533">
    <property type="entry name" value="PROTEASE M1 ZINC METALLOPROTEASE"/>
    <property type="match status" value="1"/>
</dbReference>
<reference evidence="14" key="1">
    <citation type="submission" date="2025-08" db="UniProtKB">
        <authorList>
            <consortium name="RefSeq"/>
        </authorList>
    </citation>
    <scope>IDENTIFICATION</scope>
</reference>
<keyword evidence="7" id="KW-0482">Metalloprotease</keyword>
<protein>
    <submittedName>
        <fullName evidence="14">Puromycin-sensitive aminopeptidase-like protein</fullName>
    </submittedName>
</protein>
<dbReference type="Proteomes" id="UP000515154">
    <property type="component" value="Unplaced"/>
</dbReference>
<name>A0A7E6EH13_9MOLL</name>
<dbReference type="GO" id="GO:0042277">
    <property type="term" value="F:peptide binding"/>
    <property type="evidence" value="ECO:0007669"/>
    <property type="project" value="TreeGrafter"/>
</dbReference>
<keyword evidence="4 9" id="KW-0479">Metal-binding</keyword>
<evidence type="ECO:0000256" key="7">
    <source>
        <dbReference type="ARBA" id="ARBA00023049"/>
    </source>
</evidence>
<feature type="binding site" evidence="9">
    <location>
        <position position="138"/>
    </location>
    <ligand>
        <name>Zn(2+)</name>
        <dbReference type="ChEBI" id="CHEBI:29105"/>
        <note>catalytic</note>
    </ligand>
</feature>
<evidence type="ECO:0000256" key="1">
    <source>
        <dbReference type="ARBA" id="ARBA00010136"/>
    </source>
</evidence>
<dbReference type="KEGG" id="osn:115228643"/>
<dbReference type="InterPro" id="IPR001930">
    <property type="entry name" value="Peptidase_M1"/>
</dbReference>
<dbReference type="Pfam" id="PF01433">
    <property type="entry name" value="Peptidase_M1"/>
    <property type="match status" value="1"/>
</dbReference>
<dbReference type="Gene3D" id="2.60.40.1730">
    <property type="entry name" value="tricorn interacting facor f3 domain"/>
    <property type="match status" value="1"/>
</dbReference>
<dbReference type="InterPro" id="IPR042097">
    <property type="entry name" value="Aminopeptidase_N-like_N_sf"/>
</dbReference>
<evidence type="ECO:0000256" key="2">
    <source>
        <dbReference type="ARBA" id="ARBA00022438"/>
    </source>
</evidence>